<evidence type="ECO:0000313" key="1">
    <source>
        <dbReference type="EMBL" id="KAK3734757.1"/>
    </source>
</evidence>
<organism evidence="1 2">
    <name type="scientific">Elysia crispata</name>
    <name type="common">lettuce slug</name>
    <dbReference type="NCBI Taxonomy" id="231223"/>
    <lineage>
        <taxon>Eukaryota</taxon>
        <taxon>Metazoa</taxon>
        <taxon>Spiralia</taxon>
        <taxon>Lophotrochozoa</taxon>
        <taxon>Mollusca</taxon>
        <taxon>Gastropoda</taxon>
        <taxon>Heterobranchia</taxon>
        <taxon>Euthyneura</taxon>
        <taxon>Panpulmonata</taxon>
        <taxon>Sacoglossa</taxon>
        <taxon>Placobranchoidea</taxon>
        <taxon>Plakobranchidae</taxon>
        <taxon>Elysia</taxon>
    </lineage>
</organism>
<dbReference type="Proteomes" id="UP001283361">
    <property type="component" value="Unassembled WGS sequence"/>
</dbReference>
<protein>
    <submittedName>
        <fullName evidence="1">Uncharacterized protein</fullName>
    </submittedName>
</protein>
<dbReference type="AlphaFoldDB" id="A0AAE1CTJ8"/>
<accession>A0AAE1CTJ8</accession>
<proteinExistence type="predicted"/>
<evidence type="ECO:0000313" key="2">
    <source>
        <dbReference type="Proteomes" id="UP001283361"/>
    </source>
</evidence>
<name>A0AAE1CTJ8_9GAST</name>
<reference evidence="1" key="1">
    <citation type="journal article" date="2023" name="G3 (Bethesda)">
        <title>A reference genome for the long-term kleptoplast-retaining sea slug Elysia crispata morphotype clarki.</title>
        <authorList>
            <person name="Eastman K.E."/>
            <person name="Pendleton A.L."/>
            <person name="Shaikh M.A."/>
            <person name="Suttiyut T."/>
            <person name="Ogas R."/>
            <person name="Tomko P."/>
            <person name="Gavelis G."/>
            <person name="Widhalm J.R."/>
            <person name="Wisecaver J.H."/>
        </authorList>
    </citation>
    <scope>NUCLEOTIDE SEQUENCE</scope>
    <source>
        <strain evidence="1">ECLA1</strain>
    </source>
</reference>
<sequence>MHILVLSQLTLSPPTARLWARRLLHSQAAGGGFPDSIPLGHDCPHPVPVNVPITIAETQTTAPIVHLISHTPDTQGI</sequence>
<gene>
    <name evidence="1" type="ORF">RRG08_059934</name>
</gene>
<dbReference type="EMBL" id="JAWDGP010006836">
    <property type="protein sequence ID" value="KAK3734757.1"/>
    <property type="molecule type" value="Genomic_DNA"/>
</dbReference>
<comment type="caution">
    <text evidence="1">The sequence shown here is derived from an EMBL/GenBank/DDBJ whole genome shotgun (WGS) entry which is preliminary data.</text>
</comment>
<keyword evidence="2" id="KW-1185">Reference proteome</keyword>